<dbReference type="Gene3D" id="3.40.720.10">
    <property type="entry name" value="Alkaline Phosphatase, subunit A"/>
    <property type="match status" value="1"/>
</dbReference>
<comment type="caution">
    <text evidence="10">The sequence shown here is derived from an EMBL/GenBank/DDBJ whole genome shotgun (WGS) entry which is preliminary data.</text>
</comment>
<evidence type="ECO:0000313" key="11">
    <source>
        <dbReference type="Proteomes" id="UP001163850"/>
    </source>
</evidence>
<evidence type="ECO:0000256" key="8">
    <source>
        <dbReference type="ARBA" id="ARBA00023235"/>
    </source>
</evidence>
<comment type="similarity">
    <text evidence="3">Belongs to the BPG-independent phosphoglycerate mutase family.</text>
</comment>
<dbReference type="EMBL" id="MU802563">
    <property type="protein sequence ID" value="KAJ3978979.1"/>
    <property type="molecule type" value="Genomic_DNA"/>
</dbReference>
<keyword evidence="6" id="KW-0324">Glycolysis</keyword>
<keyword evidence="5" id="KW-0479">Metal-binding</keyword>
<evidence type="ECO:0000256" key="1">
    <source>
        <dbReference type="ARBA" id="ARBA00001936"/>
    </source>
</evidence>
<protein>
    <recommendedName>
        <fullName evidence="4">phosphoglycerate mutase (2,3-diphosphoglycerate-independent)</fullName>
        <ecNumber evidence="4">5.4.2.12</ecNumber>
    </recommendedName>
</protein>
<evidence type="ECO:0000256" key="7">
    <source>
        <dbReference type="ARBA" id="ARBA00023211"/>
    </source>
</evidence>
<comment type="pathway">
    <text evidence="2">Carbohydrate degradation; glycolysis; pyruvate from D-glyceraldehyde 3-phosphate: step 3/5.</text>
</comment>
<evidence type="ECO:0000259" key="9">
    <source>
        <dbReference type="Pfam" id="PF06415"/>
    </source>
</evidence>
<dbReference type="InterPro" id="IPR017850">
    <property type="entry name" value="Alkaline_phosphatase_core_sf"/>
</dbReference>
<keyword evidence="7" id="KW-0464">Manganese</keyword>
<evidence type="ECO:0000256" key="4">
    <source>
        <dbReference type="ARBA" id="ARBA00012026"/>
    </source>
</evidence>
<accession>A0AA38PNS4</accession>
<dbReference type="AlphaFoldDB" id="A0AA38PNS4"/>
<comment type="cofactor">
    <cofactor evidence="1">
        <name>Mn(2+)</name>
        <dbReference type="ChEBI" id="CHEBI:29035"/>
    </cofactor>
</comment>
<name>A0AA38PNS4_9AGAR</name>
<evidence type="ECO:0000256" key="3">
    <source>
        <dbReference type="ARBA" id="ARBA00008819"/>
    </source>
</evidence>
<sequence>IVWQDIVRIDLSIKKKQFHTNPVILSSIQRANSGSGRLHLLGLISDGGVHSHINYSYAVLQNAKAQNVRETYVHFFGDGRDTAPHSAAGYREDLVGFMKREGYGELATVVGRYYAMDRDKRWKRVSIAVDGSLDDSLNIPVPKDLHITTMSQYNPTFPLPTASPPQSMSNTLAETLSLQSIHLSHIAETEKYAHVTFFFNGGIERAFPNEHRYLIRSPKTPTYDQSPTMSVAGVAQKVADLVRQSE</sequence>
<dbReference type="GO" id="GO:0006096">
    <property type="term" value="P:glycolytic process"/>
    <property type="evidence" value="ECO:0007669"/>
    <property type="project" value="UniProtKB-KW"/>
</dbReference>
<dbReference type="EC" id="5.4.2.12" evidence="4"/>
<feature type="domain" description="BPG-independent PGAM N-terminal" evidence="9">
    <location>
        <begin position="9"/>
        <end position="133"/>
    </location>
</feature>
<feature type="non-terminal residue" evidence="10">
    <location>
        <position position="1"/>
    </location>
</feature>
<evidence type="ECO:0000256" key="6">
    <source>
        <dbReference type="ARBA" id="ARBA00023152"/>
    </source>
</evidence>
<reference evidence="10" key="1">
    <citation type="submission" date="2022-08" db="EMBL/GenBank/DDBJ databases">
        <authorList>
            <consortium name="DOE Joint Genome Institute"/>
            <person name="Min B."/>
            <person name="Riley R."/>
            <person name="Sierra-Patev S."/>
            <person name="Naranjo-Ortiz M."/>
            <person name="Looney B."/>
            <person name="Konkel Z."/>
            <person name="Slot J.C."/>
            <person name="Sakamoto Y."/>
            <person name="Steenwyk J.L."/>
            <person name="Rokas A."/>
            <person name="Carro J."/>
            <person name="Camarero S."/>
            <person name="Ferreira P."/>
            <person name="Molpeceres G."/>
            <person name="Ruiz-Duenas F.J."/>
            <person name="Serrano A."/>
            <person name="Henrissat B."/>
            <person name="Drula E."/>
            <person name="Hughes K.W."/>
            <person name="Mata J.L."/>
            <person name="Ishikawa N.K."/>
            <person name="Vargas-Isla R."/>
            <person name="Ushijima S."/>
            <person name="Smith C.A."/>
            <person name="Ahrendt S."/>
            <person name="Andreopoulos W."/>
            <person name="He G."/>
            <person name="Labutti K."/>
            <person name="Lipzen A."/>
            <person name="Ng V."/>
            <person name="Sandor L."/>
            <person name="Barry K."/>
            <person name="Martinez A.T."/>
            <person name="Xiao Y."/>
            <person name="Gibbons J.G."/>
            <person name="Terashima K."/>
            <person name="Hibbett D.S."/>
            <person name="Grigoriev I.V."/>
        </authorList>
    </citation>
    <scope>NUCLEOTIDE SEQUENCE</scope>
    <source>
        <strain evidence="10">TFB7829</strain>
    </source>
</reference>
<dbReference type="GO" id="GO:0030145">
    <property type="term" value="F:manganese ion binding"/>
    <property type="evidence" value="ECO:0007669"/>
    <property type="project" value="InterPro"/>
</dbReference>
<dbReference type="Gene3D" id="3.40.1450.10">
    <property type="entry name" value="BPG-independent phosphoglycerate mutase, domain B"/>
    <property type="match status" value="1"/>
</dbReference>
<dbReference type="GO" id="GO:0006007">
    <property type="term" value="P:glucose catabolic process"/>
    <property type="evidence" value="ECO:0007669"/>
    <property type="project" value="InterPro"/>
</dbReference>
<dbReference type="Proteomes" id="UP001163850">
    <property type="component" value="Unassembled WGS sequence"/>
</dbReference>
<dbReference type="PANTHER" id="PTHR31637:SF0">
    <property type="entry name" value="2,3-BISPHOSPHOGLYCERATE-INDEPENDENT PHOSPHOGLYCERATE MUTASE"/>
    <property type="match status" value="1"/>
</dbReference>
<dbReference type="GO" id="GO:0005737">
    <property type="term" value="C:cytoplasm"/>
    <property type="evidence" value="ECO:0007669"/>
    <property type="project" value="InterPro"/>
</dbReference>
<keyword evidence="8" id="KW-0413">Isomerase</keyword>
<evidence type="ECO:0000256" key="5">
    <source>
        <dbReference type="ARBA" id="ARBA00022723"/>
    </source>
</evidence>
<dbReference type="InterPro" id="IPR005995">
    <property type="entry name" value="Pgm_bpd_ind"/>
</dbReference>
<dbReference type="SUPFAM" id="SSF53649">
    <property type="entry name" value="Alkaline phosphatase-like"/>
    <property type="match status" value="1"/>
</dbReference>
<dbReference type="SUPFAM" id="SSF64158">
    <property type="entry name" value="2,3-Bisphosphoglycerate-independent phosphoglycerate mutase, substrate-binding domain"/>
    <property type="match status" value="1"/>
</dbReference>
<dbReference type="PANTHER" id="PTHR31637">
    <property type="entry name" value="2,3-BISPHOSPHOGLYCERATE-INDEPENDENT PHOSPHOGLYCERATE MUTASE"/>
    <property type="match status" value="1"/>
</dbReference>
<dbReference type="Pfam" id="PF06415">
    <property type="entry name" value="iPGM_N"/>
    <property type="match status" value="1"/>
</dbReference>
<organism evidence="10 11">
    <name type="scientific">Lentinula detonsa</name>
    <dbReference type="NCBI Taxonomy" id="2804962"/>
    <lineage>
        <taxon>Eukaryota</taxon>
        <taxon>Fungi</taxon>
        <taxon>Dikarya</taxon>
        <taxon>Basidiomycota</taxon>
        <taxon>Agaricomycotina</taxon>
        <taxon>Agaricomycetes</taxon>
        <taxon>Agaricomycetidae</taxon>
        <taxon>Agaricales</taxon>
        <taxon>Marasmiineae</taxon>
        <taxon>Omphalotaceae</taxon>
        <taxon>Lentinula</taxon>
    </lineage>
</organism>
<proteinExistence type="inferred from homology"/>
<dbReference type="InterPro" id="IPR011258">
    <property type="entry name" value="BPG-indep_PGM_N"/>
</dbReference>
<evidence type="ECO:0000313" key="10">
    <source>
        <dbReference type="EMBL" id="KAJ3978979.1"/>
    </source>
</evidence>
<dbReference type="GO" id="GO:0004619">
    <property type="term" value="F:phosphoglycerate mutase activity"/>
    <property type="evidence" value="ECO:0007669"/>
    <property type="project" value="UniProtKB-EC"/>
</dbReference>
<evidence type="ECO:0000256" key="2">
    <source>
        <dbReference type="ARBA" id="ARBA00004798"/>
    </source>
</evidence>
<feature type="non-terminal residue" evidence="10">
    <location>
        <position position="246"/>
    </location>
</feature>
<dbReference type="InterPro" id="IPR036646">
    <property type="entry name" value="PGAM_B_sf"/>
</dbReference>
<gene>
    <name evidence="10" type="ORF">F5890DRAFT_1646255</name>
</gene>